<protein>
    <recommendedName>
        <fullName evidence="4">Fibronectin type-III domain-containing protein</fullName>
    </recommendedName>
</protein>
<evidence type="ECO:0000313" key="3">
    <source>
        <dbReference type="Proteomes" id="UP000292935"/>
    </source>
</evidence>
<evidence type="ECO:0000256" key="1">
    <source>
        <dbReference type="SAM" id="Phobius"/>
    </source>
</evidence>
<dbReference type="Proteomes" id="UP000292935">
    <property type="component" value="Unassembled WGS sequence"/>
</dbReference>
<keyword evidence="3" id="KW-1185">Reference proteome</keyword>
<evidence type="ECO:0000313" key="2">
    <source>
        <dbReference type="EMBL" id="RXZ47543.1"/>
    </source>
</evidence>
<name>A0A4V1QS88_9MICO</name>
<proteinExistence type="predicted"/>
<reference evidence="2 3" key="1">
    <citation type="submission" date="2019-01" db="EMBL/GenBank/DDBJ databases">
        <authorList>
            <person name="Li J."/>
        </authorList>
    </citation>
    <scope>NUCLEOTIDE SEQUENCE [LARGE SCALE GENOMIC DNA]</scope>
    <source>
        <strain evidence="2 3">CCUG 35506</strain>
    </source>
</reference>
<keyword evidence="1" id="KW-1133">Transmembrane helix</keyword>
<sequence length="127" mass="12593">MTGYKLSLNKGTAIPLAATATSHTFTVLGAGAYTATLVAVNAVGESPVSSVSKSVTISASTAKPTAQAVENTAASSGGTPEWLAGAGILVALVAVGALALLGQRLFARRRAIASPQADQPDETSVPE</sequence>
<dbReference type="OrthoDB" id="9758923at2"/>
<comment type="caution">
    <text evidence="2">The sequence shown here is derived from an EMBL/GenBank/DDBJ whole genome shotgun (WGS) entry which is preliminary data.</text>
</comment>
<keyword evidence="1" id="KW-0472">Membrane</keyword>
<organism evidence="2 3">
    <name type="scientific">Agromyces fucosus</name>
    <dbReference type="NCBI Taxonomy" id="41985"/>
    <lineage>
        <taxon>Bacteria</taxon>
        <taxon>Bacillati</taxon>
        <taxon>Actinomycetota</taxon>
        <taxon>Actinomycetes</taxon>
        <taxon>Micrococcales</taxon>
        <taxon>Microbacteriaceae</taxon>
        <taxon>Agromyces</taxon>
    </lineage>
</organism>
<keyword evidence="1" id="KW-0812">Transmembrane</keyword>
<dbReference type="AlphaFoldDB" id="A0A4V1QS88"/>
<accession>A0A4V1QS88</accession>
<gene>
    <name evidence="2" type="ORF">ESP57_13415</name>
</gene>
<feature type="transmembrane region" description="Helical" evidence="1">
    <location>
        <begin position="82"/>
        <end position="101"/>
    </location>
</feature>
<dbReference type="EMBL" id="SDPO01000003">
    <property type="protein sequence ID" value="RXZ47543.1"/>
    <property type="molecule type" value="Genomic_DNA"/>
</dbReference>
<evidence type="ECO:0008006" key="4">
    <source>
        <dbReference type="Google" id="ProtNLM"/>
    </source>
</evidence>